<dbReference type="EMBL" id="BDSA01000004">
    <property type="protein sequence ID" value="GBE62079.1"/>
    <property type="molecule type" value="Genomic_DNA"/>
</dbReference>
<protein>
    <submittedName>
        <fullName evidence="1">Exodeoxyribonuclease VII large subunit, putative</fullName>
    </submittedName>
</protein>
<organism evidence="1 2">
    <name type="scientific">Babesia ovata</name>
    <dbReference type="NCBI Taxonomy" id="189622"/>
    <lineage>
        <taxon>Eukaryota</taxon>
        <taxon>Sar</taxon>
        <taxon>Alveolata</taxon>
        <taxon>Apicomplexa</taxon>
        <taxon>Aconoidasida</taxon>
        <taxon>Piroplasmida</taxon>
        <taxon>Babesiidae</taxon>
        <taxon>Babesia</taxon>
    </lineage>
</organism>
<dbReference type="OrthoDB" id="366380at2759"/>
<gene>
    <name evidence="1" type="ORF">BOVATA_035720</name>
</gene>
<proteinExistence type="predicted"/>
<comment type="caution">
    <text evidence="1">The sequence shown here is derived from an EMBL/GenBank/DDBJ whole genome shotgun (WGS) entry which is preliminary data.</text>
</comment>
<evidence type="ECO:0000313" key="2">
    <source>
        <dbReference type="Proteomes" id="UP000236319"/>
    </source>
</evidence>
<dbReference type="GeneID" id="39875849"/>
<evidence type="ECO:0000313" key="1">
    <source>
        <dbReference type="EMBL" id="GBE62079.1"/>
    </source>
</evidence>
<sequence>MASLTRGRDLMSGLDDASDMDQMVKRRPGFSWAMPCDPAMLADNAAAAEAALASPKMWMGAASPIPMVPPVPIASPMAMMPGFSPLIMPIPQNEEDVRKMEAFRSVMGHAMLGVPPFPMSASMQTETETQVDDVESAITTPLRGWGSYPADEETLREHIILETELYDELRDAVTNQNHFKTVVSLLDRYFKGALSASGRPKVARLVQNVIDDRATTVDESRKLKHLLEGIKNPHLRAKGTSKADAAYLKQLSEVCKIFMSQYSSSRKVE</sequence>
<dbReference type="VEuPathDB" id="PiroplasmaDB:BOVATA_035720"/>
<keyword evidence="2" id="KW-1185">Reference proteome</keyword>
<accession>A0A2H6KGI5</accession>
<dbReference type="RefSeq" id="XP_028868322.1">
    <property type="nucleotide sequence ID" value="XM_029012489.1"/>
</dbReference>
<reference evidence="1 2" key="1">
    <citation type="journal article" date="2017" name="BMC Genomics">
        <title>Whole-genome assembly of Babesia ovata and comparative genomics between closely related pathogens.</title>
        <authorList>
            <person name="Yamagishi J."/>
            <person name="Asada M."/>
            <person name="Hakimi H."/>
            <person name="Tanaka T.Q."/>
            <person name="Sugimoto C."/>
            <person name="Kawazu S."/>
        </authorList>
    </citation>
    <scope>NUCLEOTIDE SEQUENCE [LARGE SCALE GENOMIC DNA]</scope>
    <source>
        <strain evidence="1 2">Miyake</strain>
    </source>
</reference>
<dbReference type="Proteomes" id="UP000236319">
    <property type="component" value="Unassembled WGS sequence"/>
</dbReference>
<name>A0A2H6KGI5_9APIC</name>
<dbReference type="AlphaFoldDB" id="A0A2H6KGI5"/>